<evidence type="ECO:0000313" key="3">
    <source>
        <dbReference type="Proteomes" id="UP000520535"/>
    </source>
</evidence>
<dbReference type="OrthoDB" id="5865932at2759"/>
<gene>
    <name evidence="2" type="primary">Mttp_1</name>
    <name evidence="2" type="ORF">BRALEP_R01906</name>
</gene>
<accession>A0A7L2VTY2</accession>
<dbReference type="InterPro" id="IPR039988">
    <property type="entry name" value="MTTP"/>
</dbReference>
<dbReference type="GO" id="GO:0005794">
    <property type="term" value="C:Golgi apparatus"/>
    <property type="evidence" value="ECO:0007669"/>
    <property type="project" value="TreeGrafter"/>
</dbReference>
<dbReference type="EMBL" id="VYZX01027063">
    <property type="protein sequence ID" value="NXS61573.1"/>
    <property type="molecule type" value="Genomic_DNA"/>
</dbReference>
<evidence type="ECO:0000313" key="2">
    <source>
        <dbReference type="EMBL" id="NXS61573.1"/>
    </source>
</evidence>
<dbReference type="GO" id="GO:0005548">
    <property type="term" value="F:phospholipid transporter activity"/>
    <property type="evidence" value="ECO:0007669"/>
    <property type="project" value="InterPro"/>
</dbReference>
<feature type="non-terminal residue" evidence="2">
    <location>
        <position position="253"/>
    </location>
</feature>
<dbReference type="GO" id="GO:0042157">
    <property type="term" value="P:lipoprotein metabolic process"/>
    <property type="evidence" value="ECO:0007669"/>
    <property type="project" value="TreeGrafter"/>
</dbReference>
<dbReference type="SUPFAM" id="SSF48431">
    <property type="entry name" value="Lipovitellin-phosvitin complex, superhelical domain"/>
    <property type="match status" value="1"/>
</dbReference>
<dbReference type="Proteomes" id="UP000520535">
    <property type="component" value="Unassembled WGS sequence"/>
</dbReference>
<dbReference type="GO" id="GO:0005783">
    <property type="term" value="C:endoplasmic reticulum"/>
    <property type="evidence" value="ECO:0007669"/>
    <property type="project" value="TreeGrafter"/>
</dbReference>
<dbReference type="FunFam" id="1.25.10.20:FF:000001">
    <property type="entry name" value="microsomal triglyceride transfer protein large subunit"/>
    <property type="match status" value="1"/>
</dbReference>
<reference evidence="2 3" key="1">
    <citation type="submission" date="2019-09" db="EMBL/GenBank/DDBJ databases">
        <title>Bird 10,000 Genomes (B10K) Project - Family phase.</title>
        <authorList>
            <person name="Zhang G."/>
        </authorList>
    </citation>
    <scope>NUCLEOTIDE SEQUENCE [LARGE SCALE GENOMIC DNA]</scope>
    <source>
        <strain evidence="2">B10K-DU-012-52</strain>
    </source>
</reference>
<organism evidence="2 3">
    <name type="scientific">Brachypteracias leptosomus</name>
    <name type="common">short-legged ground-roller</name>
    <dbReference type="NCBI Taxonomy" id="135165"/>
    <lineage>
        <taxon>Eukaryota</taxon>
        <taxon>Metazoa</taxon>
        <taxon>Chordata</taxon>
        <taxon>Craniata</taxon>
        <taxon>Vertebrata</taxon>
        <taxon>Euteleostomi</taxon>
        <taxon>Archelosauria</taxon>
        <taxon>Archosauria</taxon>
        <taxon>Dinosauria</taxon>
        <taxon>Saurischia</taxon>
        <taxon>Theropoda</taxon>
        <taxon>Coelurosauria</taxon>
        <taxon>Aves</taxon>
        <taxon>Neognathae</taxon>
        <taxon>Neoaves</taxon>
        <taxon>Telluraves</taxon>
        <taxon>Coraciimorphae</taxon>
        <taxon>Coraciiformes</taxon>
        <taxon>Brachypteraciidae</taxon>
        <taxon>Brachypteracias</taxon>
    </lineage>
</organism>
<sequence>FIQMLRSAKKRDVLQLLRRAPKEMLPFVVEAAVAAQSVASLAALSDFLDFDKEPKSLLEKFLYAAAFSPQPSGELLHLLLDKLDGKQLAPEVQETGIVAMGSLVGKLCQQKLCGLQQVVKRGVETILRGLQDAEEESEVVIYLLALGNTALPETIPTLLDHAEEGPAAVTTAAISALQRFPTRHISSKVKRVMRRIFHEKRKSYEKTCRLTAAEILLDNEPSPMDVINILLATTEMETEVATFLLLKVQNSLH</sequence>
<keyword evidence="3" id="KW-1185">Reference proteome</keyword>
<dbReference type="InterPro" id="IPR001747">
    <property type="entry name" value="Vitellogenin_N"/>
</dbReference>
<dbReference type="GO" id="GO:0016323">
    <property type="term" value="C:basolateral plasma membrane"/>
    <property type="evidence" value="ECO:0007669"/>
    <property type="project" value="TreeGrafter"/>
</dbReference>
<dbReference type="PANTHER" id="PTHR13024:SF2">
    <property type="entry name" value="MICROSOMAL TRIGLYCERIDE TRANSFER PROTEIN-LIKE"/>
    <property type="match status" value="1"/>
</dbReference>
<evidence type="ECO:0000259" key="1">
    <source>
        <dbReference type="Pfam" id="PF01347"/>
    </source>
</evidence>
<protein>
    <submittedName>
        <fullName evidence="2">MTP protein</fullName>
    </submittedName>
</protein>
<dbReference type="AlphaFoldDB" id="A0A7L2VTY2"/>
<feature type="domain" description="Vitellogenin" evidence="1">
    <location>
        <begin position="1"/>
        <end position="243"/>
    </location>
</feature>
<dbReference type="Gene3D" id="1.25.10.20">
    <property type="entry name" value="Vitellinogen, superhelical"/>
    <property type="match status" value="1"/>
</dbReference>
<feature type="non-terminal residue" evidence="2">
    <location>
        <position position="1"/>
    </location>
</feature>
<dbReference type="PANTHER" id="PTHR13024">
    <property type="entry name" value="MICROSOMAL TRIGLYCERIDE TRANSFER PROTEIN, LARGE SUBUNIT"/>
    <property type="match status" value="1"/>
</dbReference>
<dbReference type="Pfam" id="PF01347">
    <property type="entry name" value="Vitellogenin_N"/>
    <property type="match status" value="1"/>
</dbReference>
<name>A0A7L2VTY2_9AVES</name>
<proteinExistence type="predicted"/>
<dbReference type="InterPro" id="IPR011030">
    <property type="entry name" value="Lipovitellin_superhlx_dom"/>
</dbReference>
<comment type="caution">
    <text evidence="2">The sequence shown here is derived from an EMBL/GenBank/DDBJ whole genome shotgun (WGS) entry which is preliminary data.</text>
</comment>